<accession>A0A5B8XVE5</accession>
<keyword evidence="11" id="KW-1185">Reference proteome</keyword>
<feature type="signal peptide" evidence="8">
    <location>
        <begin position="1"/>
        <end position="24"/>
    </location>
</feature>
<keyword evidence="3 7" id="KW-0812">Transmembrane</keyword>
<dbReference type="Pfam" id="PF03553">
    <property type="entry name" value="Na_H_antiporter"/>
    <property type="match status" value="1"/>
</dbReference>
<evidence type="ECO:0000256" key="8">
    <source>
        <dbReference type="SAM" id="SignalP"/>
    </source>
</evidence>
<dbReference type="RefSeq" id="WP_146962823.1">
    <property type="nucleotide sequence ID" value="NZ_CP042467.1"/>
</dbReference>
<feature type="transmembrane region" description="Helical" evidence="7">
    <location>
        <begin position="141"/>
        <end position="157"/>
    </location>
</feature>
<dbReference type="GO" id="GO:0005886">
    <property type="term" value="C:plasma membrane"/>
    <property type="evidence" value="ECO:0007669"/>
    <property type="project" value="UniProtKB-SubCell"/>
</dbReference>
<feature type="chain" id="PRO_5022752737" evidence="8">
    <location>
        <begin position="25"/>
        <end position="662"/>
    </location>
</feature>
<feature type="compositionally biased region" description="Basic and acidic residues" evidence="6">
    <location>
        <begin position="350"/>
        <end position="365"/>
    </location>
</feature>
<feature type="transmembrane region" description="Helical" evidence="7">
    <location>
        <begin position="630"/>
        <end position="649"/>
    </location>
</feature>
<evidence type="ECO:0000256" key="5">
    <source>
        <dbReference type="ARBA" id="ARBA00023136"/>
    </source>
</evidence>
<keyword evidence="8" id="KW-0732">Signal</keyword>
<dbReference type="EMBL" id="CP042467">
    <property type="protein sequence ID" value="QED29590.1"/>
    <property type="molecule type" value="Genomic_DNA"/>
</dbReference>
<dbReference type="InterPro" id="IPR018461">
    <property type="entry name" value="Na/H_Antiport_NhaC-like_C"/>
</dbReference>
<sequence>MQKRIFAFLITLLSFGFLTFAVQAPDDVSQRIAAEVAARGLLADASDTLKTQSEWTYVYEGPAALEQPIVDELSRETWKLTPGTNPHLIVRATQDSMVALSVEHGDSTWKSERRVAKWWALFPPILAVLVALYFRALIPALLGAVVVGGAIGAPTLVEASYRGLGHIWTSVTDSFNINIILFTIALVGMVHIITRGGGVQGIVNRVRSLARSARSTRLAAVFMGGAVFFDDYANTFVVGTTMRPLTDAQRISREKLAYIVDSTSAPIAGIAVVSTWIGYEVGLFDEISRQLALGQSGYEIFFTILPLRFYCIGALIFVLLNAYSGRDFGPMLKAERRTQAGQMFNPESKPLARSDSEVLEPKPDKPTRWQNAAIPVLSVIFAVFIGMFWSGWSRGDLSIPSAFSGEFGAIFSGWGHAFGDLGSFSAWRDAFSNADNALVLFVSAAIGSLIAFALVVSQRILTPAEAGRAWIQSGRTMAEAILILILAWSIRAVCDDLGTSIYLVGVVQDLISPTALPLITFLLAAVVGFSTGTSWGTMGILLPAMVPMAAFLTHGQPGSELIVFLCFGAVLDGAIFGDHCSPISDTTVMSSIASGADLMDHVRTQAPYAIITMVLAALGGYVGVALGLPIWLAYAGIIVGSAGALYLLGTNVDRPEQPKSAD</sequence>
<evidence type="ECO:0000256" key="7">
    <source>
        <dbReference type="SAM" id="Phobius"/>
    </source>
</evidence>
<keyword evidence="2" id="KW-1003">Cell membrane</keyword>
<evidence type="ECO:0000256" key="6">
    <source>
        <dbReference type="SAM" id="MobiDB-lite"/>
    </source>
</evidence>
<protein>
    <submittedName>
        <fullName evidence="10">Na+/H+ antiporter NhaC family protein</fullName>
    </submittedName>
</protein>
<proteinExistence type="predicted"/>
<feature type="transmembrane region" description="Helical" evidence="7">
    <location>
        <begin position="218"/>
        <end position="237"/>
    </location>
</feature>
<evidence type="ECO:0000256" key="3">
    <source>
        <dbReference type="ARBA" id="ARBA00022692"/>
    </source>
</evidence>
<reference evidence="10 11" key="1">
    <citation type="submission" date="2019-08" db="EMBL/GenBank/DDBJ databases">
        <authorList>
            <person name="Liang Q."/>
        </authorList>
    </citation>
    <scope>NUCLEOTIDE SEQUENCE [LARGE SCALE GENOMIC DNA]</scope>
    <source>
        <strain evidence="10 11">V1718</strain>
    </source>
</reference>
<evidence type="ECO:0000256" key="1">
    <source>
        <dbReference type="ARBA" id="ARBA00004651"/>
    </source>
</evidence>
<feature type="transmembrane region" description="Helical" evidence="7">
    <location>
        <begin position="437"/>
        <end position="457"/>
    </location>
</feature>
<evidence type="ECO:0000313" key="10">
    <source>
        <dbReference type="EMBL" id="QED29590.1"/>
    </source>
</evidence>
<feature type="transmembrane region" description="Helical" evidence="7">
    <location>
        <begin position="372"/>
        <end position="390"/>
    </location>
</feature>
<name>A0A5B8XVE5_9DELT</name>
<keyword evidence="5 7" id="KW-0472">Membrane</keyword>
<dbReference type="Proteomes" id="UP000321595">
    <property type="component" value="Chromosome"/>
</dbReference>
<feature type="transmembrane region" description="Helical" evidence="7">
    <location>
        <begin position="510"/>
        <end position="529"/>
    </location>
</feature>
<comment type="subcellular location">
    <subcellularLocation>
        <location evidence="1">Cell membrane</location>
        <topology evidence="1">Multi-pass membrane protein</topology>
    </subcellularLocation>
</comment>
<dbReference type="AlphaFoldDB" id="A0A5B8XVE5"/>
<organism evidence="10 11">
    <name type="scientific">Microvenator marinus</name>
    <dbReference type="NCBI Taxonomy" id="2600177"/>
    <lineage>
        <taxon>Bacteria</taxon>
        <taxon>Deltaproteobacteria</taxon>
        <taxon>Bradymonadales</taxon>
        <taxon>Microvenatoraceae</taxon>
        <taxon>Microvenator</taxon>
    </lineage>
</organism>
<feature type="domain" description="Na+/H+ antiporter NhaC-like C-terminal" evidence="9">
    <location>
        <begin position="273"/>
        <end position="618"/>
    </location>
</feature>
<evidence type="ECO:0000256" key="2">
    <source>
        <dbReference type="ARBA" id="ARBA00022475"/>
    </source>
</evidence>
<feature type="transmembrane region" description="Helical" evidence="7">
    <location>
        <begin position="177"/>
        <end position="197"/>
    </location>
</feature>
<evidence type="ECO:0000313" key="11">
    <source>
        <dbReference type="Proteomes" id="UP000321595"/>
    </source>
</evidence>
<evidence type="ECO:0000256" key="4">
    <source>
        <dbReference type="ARBA" id="ARBA00022989"/>
    </source>
</evidence>
<dbReference type="KEGG" id="bbae:FRD01_20590"/>
<dbReference type="OrthoDB" id="9762978at2"/>
<feature type="transmembrane region" description="Helical" evidence="7">
    <location>
        <begin position="116"/>
        <end position="134"/>
    </location>
</feature>
<evidence type="ECO:0000259" key="9">
    <source>
        <dbReference type="Pfam" id="PF03553"/>
    </source>
</evidence>
<feature type="region of interest" description="Disordered" evidence="6">
    <location>
        <begin position="345"/>
        <end position="365"/>
    </location>
</feature>
<dbReference type="PANTHER" id="PTHR43478">
    <property type="entry name" value="NA+/H+ ANTIPORTER-RELATED"/>
    <property type="match status" value="1"/>
</dbReference>
<gene>
    <name evidence="10" type="ORF">FRD01_20590</name>
</gene>
<feature type="transmembrane region" description="Helical" evidence="7">
    <location>
        <begin position="257"/>
        <end position="279"/>
    </location>
</feature>
<feature type="transmembrane region" description="Helical" evidence="7">
    <location>
        <begin position="300"/>
        <end position="323"/>
    </location>
</feature>
<feature type="transmembrane region" description="Helical" evidence="7">
    <location>
        <begin position="469"/>
        <end position="490"/>
    </location>
</feature>
<keyword evidence="4 7" id="KW-1133">Transmembrane helix</keyword>
<dbReference type="PANTHER" id="PTHR43478:SF1">
    <property type="entry name" value="NA+_H+ ANTIPORTER NHAC-LIKE C-TERMINAL DOMAIN-CONTAINING PROTEIN"/>
    <property type="match status" value="1"/>
</dbReference>
<feature type="transmembrane region" description="Helical" evidence="7">
    <location>
        <begin position="397"/>
        <end position="417"/>
    </location>
</feature>
<feature type="transmembrane region" description="Helical" evidence="7">
    <location>
        <begin position="606"/>
        <end position="624"/>
    </location>
</feature>